<comment type="caution">
    <text evidence="3">The sequence shown here is derived from an EMBL/GenBank/DDBJ whole genome shotgun (WGS) entry which is preliminary data.</text>
</comment>
<dbReference type="AlphaFoldDB" id="A0AAE0GBN5"/>
<evidence type="ECO:0000256" key="2">
    <source>
        <dbReference type="SAM" id="MobiDB-lite"/>
    </source>
</evidence>
<organism evidence="3 4">
    <name type="scientific">Cymbomonas tetramitiformis</name>
    <dbReference type="NCBI Taxonomy" id="36881"/>
    <lineage>
        <taxon>Eukaryota</taxon>
        <taxon>Viridiplantae</taxon>
        <taxon>Chlorophyta</taxon>
        <taxon>Pyramimonadophyceae</taxon>
        <taxon>Pyramimonadales</taxon>
        <taxon>Pyramimonadaceae</taxon>
        <taxon>Cymbomonas</taxon>
    </lineage>
</organism>
<keyword evidence="4" id="KW-1185">Reference proteome</keyword>
<sequence length="305" mass="34792">MQAGTSHAQEGSALDNNDGLGVHFDEGGNIEDDYEDRYYHSDSSSGDEDLETVLLMHVLKDSCNSEPSEEMQQLLALCALPNSGEMLVEDEGIEMPEIQVAKRKRKLVSRITNSTFEGEESAYNSKHTAHRVLANPTAADYSRIKAQIREARRNQHEERAAELEVKLQLLHKQSDYIRRLRVQVERSLGCVKQSFPFVGLPSRGKWKKNRAELGLGIACGIMLQNYMWRMRENSGYEGGYPRGERHFRGEWEDWERRLLEETAHEYFAVDPLVDLDPAYGVVHEGDMAEWTLDRAEDEDADDDEG</sequence>
<evidence type="ECO:0000313" key="3">
    <source>
        <dbReference type="EMBL" id="KAK3275167.1"/>
    </source>
</evidence>
<proteinExistence type="predicted"/>
<dbReference type="Proteomes" id="UP001190700">
    <property type="component" value="Unassembled WGS sequence"/>
</dbReference>
<evidence type="ECO:0000313" key="4">
    <source>
        <dbReference type="Proteomes" id="UP001190700"/>
    </source>
</evidence>
<name>A0AAE0GBN5_9CHLO</name>
<feature type="region of interest" description="Disordered" evidence="2">
    <location>
        <begin position="1"/>
        <end position="27"/>
    </location>
</feature>
<gene>
    <name evidence="3" type="ORF">CYMTET_16693</name>
</gene>
<evidence type="ECO:0000256" key="1">
    <source>
        <dbReference type="SAM" id="Coils"/>
    </source>
</evidence>
<feature type="coiled-coil region" evidence="1">
    <location>
        <begin position="146"/>
        <end position="173"/>
    </location>
</feature>
<protein>
    <submittedName>
        <fullName evidence="3">Uncharacterized protein</fullName>
    </submittedName>
</protein>
<keyword evidence="1" id="KW-0175">Coiled coil</keyword>
<reference evidence="3 4" key="1">
    <citation type="journal article" date="2015" name="Genome Biol. Evol.">
        <title>Comparative Genomics of a Bacterivorous Green Alga Reveals Evolutionary Causalities and Consequences of Phago-Mixotrophic Mode of Nutrition.</title>
        <authorList>
            <person name="Burns J.A."/>
            <person name="Paasch A."/>
            <person name="Narechania A."/>
            <person name="Kim E."/>
        </authorList>
    </citation>
    <scope>NUCLEOTIDE SEQUENCE [LARGE SCALE GENOMIC DNA]</scope>
    <source>
        <strain evidence="3 4">PLY_AMNH</strain>
    </source>
</reference>
<accession>A0AAE0GBN5</accession>
<dbReference type="EMBL" id="LGRX02007374">
    <property type="protein sequence ID" value="KAK3275167.1"/>
    <property type="molecule type" value="Genomic_DNA"/>
</dbReference>